<dbReference type="CDD" id="cd00552">
    <property type="entry name" value="RaiA"/>
    <property type="match status" value="1"/>
</dbReference>
<keyword evidence="7" id="KW-1185">Reference proteome</keyword>
<proteinExistence type="inferred from homology"/>
<evidence type="ECO:0000256" key="2">
    <source>
        <dbReference type="ARBA" id="ARBA00038695"/>
    </source>
</evidence>
<dbReference type="InterPro" id="IPR050574">
    <property type="entry name" value="HPF/YfiA_ribosome-assoc"/>
</dbReference>
<dbReference type="SUPFAM" id="SSF69754">
    <property type="entry name" value="Ribosome binding protein Y (YfiA homologue)"/>
    <property type="match status" value="1"/>
</dbReference>
<dbReference type="Pfam" id="PF16321">
    <property type="entry name" value="Ribosom_S30AE_C"/>
    <property type="match status" value="1"/>
</dbReference>
<evidence type="ECO:0000256" key="1">
    <source>
        <dbReference type="ARBA" id="ARBA00022845"/>
    </source>
</evidence>
<dbReference type="InterPro" id="IPR003489">
    <property type="entry name" value="RHF/RaiA"/>
</dbReference>
<dbReference type="GO" id="GO:0043024">
    <property type="term" value="F:ribosomal small subunit binding"/>
    <property type="evidence" value="ECO:0007669"/>
    <property type="project" value="TreeGrafter"/>
</dbReference>
<dbReference type="NCBIfam" id="TIGR00741">
    <property type="entry name" value="yfiA"/>
    <property type="match status" value="1"/>
</dbReference>
<dbReference type="Proteomes" id="UP000035100">
    <property type="component" value="Unassembled WGS sequence"/>
</dbReference>
<dbReference type="AlphaFoldDB" id="A0A0D0QIV5"/>
<protein>
    <recommendedName>
        <fullName evidence="3 4">Ribosome hibernation promoting factor</fullName>
        <shortName evidence="4">HPF</shortName>
    </recommendedName>
</protein>
<comment type="subunit">
    <text evidence="4">Interacts with 100S ribosomes.</text>
</comment>
<dbReference type="GO" id="GO:0022627">
    <property type="term" value="C:cytosolic small ribosomal subunit"/>
    <property type="evidence" value="ECO:0007669"/>
    <property type="project" value="TreeGrafter"/>
</dbReference>
<dbReference type="STRING" id="1123501.Wenmar_00366"/>
<dbReference type="PANTHER" id="PTHR33231:SF1">
    <property type="entry name" value="30S RIBOSOMAL PROTEIN"/>
    <property type="match status" value="1"/>
</dbReference>
<evidence type="ECO:0000259" key="5">
    <source>
        <dbReference type="Pfam" id="PF16321"/>
    </source>
</evidence>
<dbReference type="PANTHER" id="PTHR33231">
    <property type="entry name" value="30S RIBOSOMAL PROTEIN"/>
    <property type="match status" value="1"/>
</dbReference>
<dbReference type="InterPro" id="IPR032528">
    <property type="entry name" value="Ribosom_S30AE_C"/>
</dbReference>
<dbReference type="Gene3D" id="3.30.160.100">
    <property type="entry name" value="Ribosome hibernation promotion factor-like"/>
    <property type="match status" value="1"/>
</dbReference>
<feature type="domain" description="Sigma 54 modulation/S30EA ribosomal protein C-terminal" evidence="5">
    <location>
        <begin position="132"/>
        <end position="184"/>
    </location>
</feature>
<dbReference type="RefSeq" id="WP_018304484.1">
    <property type="nucleotide sequence ID" value="NZ_KB902314.1"/>
</dbReference>
<sequence>MRYQISGKQIDIGEALSTHVETELGQTLEKYAGRPTEATVVFSKSGHEHVCETVVHLSTGLTAQAKGAAPDIYAAFEACCEKMDKQLRRYKRRLKDHHKVRPGPVELSAAGSYILAPTEDEGEGEGDTDWTPIIVAETESTIPSLSVGEAVMQMELAHSPVLVFRNEKHSGINVVYRRDDGNIGWIDPRTTN</sequence>
<comment type="subcellular location">
    <subcellularLocation>
        <location evidence="4">Cytoplasm</location>
    </subcellularLocation>
</comment>
<comment type="similarity">
    <text evidence="4">Belongs to the HPF/YfiA ribosome-associated protein family. Long HPF subfamily.</text>
</comment>
<evidence type="ECO:0000256" key="4">
    <source>
        <dbReference type="HAMAP-Rule" id="MF_00839"/>
    </source>
</evidence>
<evidence type="ECO:0000313" key="7">
    <source>
        <dbReference type="Proteomes" id="UP000035100"/>
    </source>
</evidence>
<name>A0A0D0QIV5_9RHOB</name>
<comment type="function">
    <text evidence="4">Required for dimerization of active 70S ribosomes into 100S ribosomes in stationary phase; 100S ribosomes are translationally inactive and sometimes present during exponential growth.</text>
</comment>
<comment type="caution">
    <text evidence="6">The sequence shown here is derived from an EMBL/GenBank/DDBJ whole genome shotgun (WGS) entry which is preliminary data.</text>
</comment>
<dbReference type="GO" id="GO:0045900">
    <property type="term" value="P:negative regulation of translational elongation"/>
    <property type="evidence" value="ECO:0007669"/>
    <property type="project" value="TreeGrafter"/>
</dbReference>
<dbReference type="InterPro" id="IPR036567">
    <property type="entry name" value="RHF-like"/>
</dbReference>
<dbReference type="HAMAP" id="MF_00839">
    <property type="entry name" value="HPF"/>
    <property type="match status" value="1"/>
</dbReference>
<keyword evidence="1 4" id="KW-0810">Translation regulation</keyword>
<dbReference type="Pfam" id="PF02482">
    <property type="entry name" value="Ribosomal_S30AE"/>
    <property type="match status" value="1"/>
</dbReference>
<reference evidence="6 7" key="1">
    <citation type="submission" date="2013-01" db="EMBL/GenBank/DDBJ databases">
        <authorList>
            <person name="Fiebig A."/>
            <person name="Goeker M."/>
            <person name="Klenk H.-P.P."/>
        </authorList>
    </citation>
    <scope>NUCLEOTIDE SEQUENCE [LARGE SCALE GENOMIC DNA]</scope>
    <source>
        <strain evidence="6 7">DSM 24838</strain>
    </source>
</reference>
<gene>
    <name evidence="4" type="primary">hpf</name>
    <name evidence="6" type="ORF">Wenmar_00366</name>
</gene>
<keyword evidence="4" id="KW-0963">Cytoplasm</keyword>
<organism evidence="6 7">
    <name type="scientific">Wenxinia marina DSM 24838</name>
    <dbReference type="NCBI Taxonomy" id="1123501"/>
    <lineage>
        <taxon>Bacteria</taxon>
        <taxon>Pseudomonadati</taxon>
        <taxon>Pseudomonadota</taxon>
        <taxon>Alphaproteobacteria</taxon>
        <taxon>Rhodobacterales</taxon>
        <taxon>Roseobacteraceae</taxon>
        <taxon>Wenxinia</taxon>
    </lineage>
</organism>
<dbReference type="InterPro" id="IPR038416">
    <property type="entry name" value="Ribosom_S30AE_C_sf"/>
</dbReference>
<dbReference type="eggNOG" id="COG1544">
    <property type="taxonomic scope" value="Bacteria"/>
</dbReference>
<dbReference type="InterPro" id="IPR034694">
    <property type="entry name" value="HPF_long/plastid"/>
</dbReference>
<evidence type="ECO:0000256" key="3">
    <source>
        <dbReference type="ARBA" id="ARBA00041148"/>
    </source>
</evidence>
<evidence type="ECO:0000313" key="6">
    <source>
        <dbReference type="EMBL" id="KIQ70988.1"/>
    </source>
</evidence>
<dbReference type="Gene3D" id="3.30.505.50">
    <property type="entry name" value="Sigma 54 modulation/S30EA ribosomal protein, C-terminal domain"/>
    <property type="match status" value="1"/>
</dbReference>
<dbReference type="PATRIC" id="fig|1123501.6.peg.425"/>
<dbReference type="EMBL" id="AONG01000003">
    <property type="protein sequence ID" value="KIQ70988.1"/>
    <property type="molecule type" value="Genomic_DNA"/>
</dbReference>
<dbReference type="OrthoDB" id="9794975at2"/>
<accession>A0A0D0QIV5</accession>
<comment type="subunit">
    <text evidence="2">Associates exclusively with 100S ribosomes, which are dimers of 70S ribosomes.</text>
</comment>